<dbReference type="Pfam" id="PF07317">
    <property type="entry name" value="PilZN"/>
    <property type="match status" value="1"/>
</dbReference>
<dbReference type="GO" id="GO:0071945">
    <property type="term" value="P:regulation of bacterial-type flagellum-dependent cell motility by regulation of motor speed"/>
    <property type="evidence" value="ECO:0007669"/>
    <property type="project" value="UniProtKB-UniRule"/>
</dbReference>
<dbReference type="Pfam" id="PF07238">
    <property type="entry name" value="PilZ"/>
    <property type="match status" value="1"/>
</dbReference>
<comment type="similarity">
    <text evidence="4">Belongs to the YcgR family.</text>
</comment>
<dbReference type="InterPro" id="IPR009875">
    <property type="entry name" value="PilZ_domain"/>
</dbReference>
<dbReference type="InterPro" id="IPR009926">
    <property type="entry name" value="T3SS_YcgR_PilZN"/>
</dbReference>
<feature type="domain" description="PilZ" evidence="5">
    <location>
        <begin position="178"/>
        <end position="289"/>
    </location>
</feature>
<comment type="caution">
    <text evidence="7">The sequence shown here is derived from an EMBL/GenBank/DDBJ whole genome shotgun (WGS) entry which is preliminary data.</text>
</comment>
<evidence type="ECO:0000256" key="4">
    <source>
        <dbReference type="HAMAP-Rule" id="MF_01457"/>
    </source>
</evidence>
<evidence type="ECO:0000313" key="7">
    <source>
        <dbReference type="EMBL" id="MBK7423144.1"/>
    </source>
</evidence>
<name>A0A9D7F6S7_9RHOO</name>
<dbReference type="GO" id="GO:0009425">
    <property type="term" value="C:bacterial-type flagellum basal body"/>
    <property type="evidence" value="ECO:0007669"/>
    <property type="project" value="UniProtKB-SubCell"/>
</dbReference>
<accession>A0A9D7F6S7</accession>
<sequence length="301" mass="34209">MQLTATTPDRQALQEMDAQQKILSLNSSFLELVAQKPFPRYDAGIKKTATTINCLSIMNNAYTDDDLRRCTLSERREILFQLRSLIRQSERVSVSFDEGRQSFLTVLIDVLEDEGCLTFDIGGSEETNRAFLKAERCVFVGVVEGIRIQFSAPQAHKRTINGEQVFAVALPRSLLRLQRREAFRLQLPSTKPYLCRIRRGYPEETALPLYDISVGGIGIQVAEPIAYEPMTILENSWIDLRDSGMLAVTLEVRYVMSTESRTGKTLFHMGCRFLKLSPLNETLIQRFMAHIEAERRALLAP</sequence>
<dbReference type="GO" id="GO:0071973">
    <property type="term" value="P:bacterial-type flagellum-dependent cell motility"/>
    <property type="evidence" value="ECO:0007669"/>
    <property type="project" value="UniProtKB-UniRule"/>
</dbReference>
<dbReference type="AlphaFoldDB" id="A0A9D7F6S7"/>
<comment type="function">
    <text evidence="4">Acts as a flagellar brake, regulating swimming and swarming in a bis-(3'-5') cyclic diguanylic acid (c-di-GMP)-dependent manner. Binds 1 c-di-GMP dimer per subunit. Increasing levels of c-di-GMP lead to decreased motility.</text>
</comment>
<evidence type="ECO:0000313" key="8">
    <source>
        <dbReference type="Proteomes" id="UP000886602"/>
    </source>
</evidence>
<proteinExistence type="inferred from homology"/>
<dbReference type="EMBL" id="JADJNC010000011">
    <property type="protein sequence ID" value="MBK7423144.1"/>
    <property type="molecule type" value="Genomic_DNA"/>
</dbReference>
<comment type="subcellular location">
    <subcellularLocation>
        <location evidence="4">Bacterial flagellum basal body</location>
    </subcellularLocation>
</comment>
<reference evidence="7" key="1">
    <citation type="submission" date="2020-10" db="EMBL/GenBank/DDBJ databases">
        <title>Connecting structure to function with the recovery of over 1000 high-quality activated sludge metagenome-assembled genomes encoding full-length rRNA genes using long-read sequencing.</title>
        <authorList>
            <person name="Singleton C.M."/>
            <person name="Petriglieri F."/>
            <person name="Kristensen J.M."/>
            <person name="Kirkegaard R.H."/>
            <person name="Michaelsen T.Y."/>
            <person name="Andersen M.H."/>
            <person name="Karst S.M."/>
            <person name="Dueholm M.S."/>
            <person name="Nielsen P.H."/>
            <person name="Albertsen M."/>
        </authorList>
    </citation>
    <scope>NUCLEOTIDE SEQUENCE</scope>
    <source>
        <strain evidence="7">EsbW_18-Q3-R4-48_MAXAC.044</strain>
    </source>
</reference>
<keyword evidence="1 4" id="KW-0973">c-di-GMP</keyword>
<dbReference type="Gene3D" id="2.40.10.220">
    <property type="entry name" value="predicted glycosyltransferase like domains"/>
    <property type="match status" value="1"/>
</dbReference>
<keyword evidence="7" id="KW-0282">Flagellum</keyword>
<dbReference type="Gene3D" id="2.30.110.10">
    <property type="entry name" value="Electron Transport, Fmn-binding Protein, Chain A"/>
    <property type="match status" value="1"/>
</dbReference>
<keyword evidence="3 4" id="KW-0975">Bacterial flagellum</keyword>
<dbReference type="Proteomes" id="UP000886602">
    <property type="component" value="Unassembled WGS sequence"/>
</dbReference>
<keyword evidence="2 4" id="KW-0547">Nucleotide-binding</keyword>
<dbReference type="HAMAP" id="MF_01457">
    <property type="entry name" value="YcgR"/>
    <property type="match status" value="1"/>
</dbReference>
<evidence type="ECO:0000259" key="5">
    <source>
        <dbReference type="Pfam" id="PF07238"/>
    </source>
</evidence>
<evidence type="ECO:0000256" key="3">
    <source>
        <dbReference type="ARBA" id="ARBA00023143"/>
    </source>
</evidence>
<comment type="subunit">
    <text evidence="4">Monomer. Interacts with the flagellar basal bodies.</text>
</comment>
<feature type="domain" description="Type III secretion system flagellar brake protein YcgR PilZN" evidence="6">
    <location>
        <begin position="72"/>
        <end position="176"/>
    </location>
</feature>
<organism evidence="7 8">
    <name type="scientific">Candidatus Propionivibrio dominans</name>
    <dbReference type="NCBI Taxonomy" id="2954373"/>
    <lineage>
        <taxon>Bacteria</taxon>
        <taxon>Pseudomonadati</taxon>
        <taxon>Pseudomonadota</taxon>
        <taxon>Betaproteobacteria</taxon>
        <taxon>Rhodocyclales</taxon>
        <taxon>Rhodocyclaceae</taxon>
        <taxon>Propionivibrio</taxon>
    </lineage>
</organism>
<keyword evidence="7" id="KW-0969">Cilium</keyword>
<dbReference type="InterPro" id="IPR012349">
    <property type="entry name" value="Split_barrel_FMN-bd"/>
</dbReference>
<evidence type="ECO:0000259" key="6">
    <source>
        <dbReference type="Pfam" id="PF07317"/>
    </source>
</evidence>
<keyword evidence="7" id="KW-0966">Cell projection</keyword>
<dbReference type="GO" id="GO:0035438">
    <property type="term" value="F:cyclic-di-GMP binding"/>
    <property type="evidence" value="ECO:0007669"/>
    <property type="project" value="UniProtKB-UniRule"/>
</dbReference>
<protein>
    <recommendedName>
        <fullName evidence="4">Flagellar brake protein YcgR</fullName>
    </recommendedName>
    <alternativeName>
        <fullName evidence="4">Cyclic di-GMP binding protein YcgR</fullName>
    </alternativeName>
</protein>
<evidence type="ECO:0000256" key="1">
    <source>
        <dbReference type="ARBA" id="ARBA00022636"/>
    </source>
</evidence>
<dbReference type="InterPro" id="IPR023787">
    <property type="entry name" value="T3SS_YcgR"/>
</dbReference>
<evidence type="ECO:0000256" key="2">
    <source>
        <dbReference type="ARBA" id="ARBA00022741"/>
    </source>
</evidence>
<gene>
    <name evidence="4" type="primary">ycgR</name>
    <name evidence="7" type="ORF">IPJ48_08625</name>
</gene>